<comment type="similarity">
    <text evidence="7 8">Belongs to the class I-like SAM-binding methyltransferase superfamily. C5-methyltransferase family.</text>
</comment>
<keyword evidence="10" id="KW-1185">Reference proteome</keyword>
<keyword evidence="5" id="KW-0680">Restriction system</keyword>
<name>A0A9W6GTD0_9HYPH</name>
<feature type="active site" evidence="7">
    <location>
        <position position="76"/>
    </location>
</feature>
<evidence type="ECO:0000256" key="6">
    <source>
        <dbReference type="ARBA" id="ARBA00047422"/>
    </source>
</evidence>
<evidence type="ECO:0000256" key="7">
    <source>
        <dbReference type="PROSITE-ProRule" id="PRU01016"/>
    </source>
</evidence>
<sequence length="383" mass="41845">MSGKPCFYEFFAGGGMARAGLGPGWRCLFANDFDAKKAASYRENWGGDVLHVGDVAQVTTAQLPGCADLAWASFPCQDLSLAGVGAGLKGGRSGSFWPFWELMKALRREGRAPRTIVLENVCGALTSHGGKDFEAICRALAGENYRFGALVIDAAQFVPQSRPRLFIVAVREDVQTPASLVAGEPAADSPFVSRALRVSHAQLPEEIAAHCLWWRLPTPPLRNTHLSHLVLDAPADVSWRSHDETQALIDMMSAANLAKIDAALRAGRRIVGTLYRRTRWQDGVKVQRAEARFDDLAGCLRTPAGGSSRQFVLVVEKGRVRARLMSARETARLMGLPDDYRLPEKYNDAYHLTGDGVVVPVVRHIAAHLLEPLLNRGRVREAA</sequence>
<keyword evidence="3 7" id="KW-0808">Transferase</keyword>
<evidence type="ECO:0000256" key="4">
    <source>
        <dbReference type="ARBA" id="ARBA00022691"/>
    </source>
</evidence>
<evidence type="ECO:0000256" key="5">
    <source>
        <dbReference type="ARBA" id="ARBA00022747"/>
    </source>
</evidence>
<comment type="catalytic activity">
    <reaction evidence="6">
        <text>a 2'-deoxycytidine in DNA + S-adenosyl-L-methionine = a 5-methyl-2'-deoxycytidine in DNA + S-adenosyl-L-homocysteine + H(+)</text>
        <dbReference type="Rhea" id="RHEA:13681"/>
        <dbReference type="Rhea" id="RHEA-COMP:11369"/>
        <dbReference type="Rhea" id="RHEA-COMP:11370"/>
        <dbReference type="ChEBI" id="CHEBI:15378"/>
        <dbReference type="ChEBI" id="CHEBI:57856"/>
        <dbReference type="ChEBI" id="CHEBI:59789"/>
        <dbReference type="ChEBI" id="CHEBI:85452"/>
        <dbReference type="ChEBI" id="CHEBI:85454"/>
        <dbReference type="EC" id="2.1.1.37"/>
    </reaction>
</comment>
<gene>
    <name evidence="9" type="ORF">LMG27198_15130</name>
</gene>
<protein>
    <recommendedName>
        <fullName evidence="1">DNA (cytosine-5-)-methyltransferase</fullName>
        <ecNumber evidence="1">2.1.1.37</ecNumber>
    </recommendedName>
</protein>
<dbReference type="PROSITE" id="PS51679">
    <property type="entry name" value="SAM_MT_C5"/>
    <property type="match status" value="1"/>
</dbReference>
<dbReference type="EMBL" id="BSEC01000001">
    <property type="protein sequence ID" value="GLI92521.1"/>
    <property type="molecule type" value="Genomic_DNA"/>
</dbReference>
<dbReference type="PRINTS" id="PR00105">
    <property type="entry name" value="C5METTRFRASE"/>
</dbReference>
<dbReference type="PANTHER" id="PTHR46098">
    <property type="entry name" value="TRNA (CYTOSINE(38)-C(5))-METHYLTRANSFERASE"/>
    <property type="match status" value="1"/>
</dbReference>
<comment type="caution">
    <text evidence="9">The sequence shown here is derived from an EMBL/GenBank/DDBJ whole genome shotgun (WGS) entry which is preliminary data.</text>
</comment>
<evidence type="ECO:0000313" key="9">
    <source>
        <dbReference type="EMBL" id="GLI92521.1"/>
    </source>
</evidence>
<dbReference type="AlphaFoldDB" id="A0A9W6GTD0"/>
<dbReference type="PANTHER" id="PTHR46098:SF1">
    <property type="entry name" value="TRNA (CYTOSINE(38)-C(5))-METHYLTRANSFERASE"/>
    <property type="match status" value="1"/>
</dbReference>
<evidence type="ECO:0000256" key="1">
    <source>
        <dbReference type="ARBA" id="ARBA00011975"/>
    </source>
</evidence>
<keyword evidence="2 7" id="KW-0489">Methyltransferase</keyword>
<dbReference type="SUPFAM" id="SSF53335">
    <property type="entry name" value="S-adenosyl-L-methionine-dependent methyltransferases"/>
    <property type="match status" value="1"/>
</dbReference>
<dbReference type="GO" id="GO:0009307">
    <property type="term" value="P:DNA restriction-modification system"/>
    <property type="evidence" value="ECO:0007669"/>
    <property type="project" value="UniProtKB-KW"/>
</dbReference>
<proteinExistence type="inferred from homology"/>
<dbReference type="NCBIfam" id="TIGR00675">
    <property type="entry name" value="dcm"/>
    <property type="match status" value="1"/>
</dbReference>
<dbReference type="InterPro" id="IPR050750">
    <property type="entry name" value="C5-MTase"/>
</dbReference>
<dbReference type="GO" id="GO:0032259">
    <property type="term" value="P:methylation"/>
    <property type="evidence" value="ECO:0007669"/>
    <property type="project" value="UniProtKB-KW"/>
</dbReference>
<dbReference type="InterPro" id="IPR029063">
    <property type="entry name" value="SAM-dependent_MTases_sf"/>
</dbReference>
<dbReference type="RefSeq" id="WP_281801788.1">
    <property type="nucleotide sequence ID" value="NZ_BSEC01000001.1"/>
</dbReference>
<dbReference type="Pfam" id="PF00145">
    <property type="entry name" value="DNA_methylase"/>
    <property type="match status" value="1"/>
</dbReference>
<dbReference type="Gene3D" id="3.90.120.10">
    <property type="entry name" value="DNA Methylase, subunit A, domain 2"/>
    <property type="match status" value="1"/>
</dbReference>
<dbReference type="Gene3D" id="3.40.50.150">
    <property type="entry name" value="Vaccinia Virus protein VP39"/>
    <property type="match status" value="1"/>
</dbReference>
<dbReference type="EC" id="2.1.1.37" evidence="1"/>
<reference evidence="9" key="1">
    <citation type="journal article" date="2023" name="Int. J. Syst. Evol. Microbiol.">
        <title>Methylocystis iwaonis sp. nov., a type II methane-oxidizing bacterium from surface soil of a rice paddy field in Japan, and emended description of the genus Methylocystis (ex Whittenbury et al. 1970) Bowman et al. 1993.</title>
        <authorList>
            <person name="Kaise H."/>
            <person name="Sawadogo J.B."/>
            <person name="Alam M.S."/>
            <person name="Ueno C."/>
            <person name="Dianou D."/>
            <person name="Shinjo R."/>
            <person name="Asakawa S."/>
        </authorList>
    </citation>
    <scope>NUCLEOTIDE SEQUENCE</scope>
    <source>
        <strain evidence="9">LMG27198</strain>
    </source>
</reference>
<dbReference type="Proteomes" id="UP001144323">
    <property type="component" value="Unassembled WGS sequence"/>
</dbReference>
<dbReference type="InterPro" id="IPR001525">
    <property type="entry name" value="C5_MeTfrase"/>
</dbReference>
<evidence type="ECO:0000256" key="8">
    <source>
        <dbReference type="RuleBase" id="RU000416"/>
    </source>
</evidence>
<accession>A0A9W6GTD0</accession>
<evidence type="ECO:0000256" key="3">
    <source>
        <dbReference type="ARBA" id="ARBA00022679"/>
    </source>
</evidence>
<keyword evidence="4 7" id="KW-0949">S-adenosyl-L-methionine</keyword>
<organism evidence="9 10">
    <name type="scientific">Methylocystis echinoides</name>
    <dbReference type="NCBI Taxonomy" id="29468"/>
    <lineage>
        <taxon>Bacteria</taxon>
        <taxon>Pseudomonadati</taxon>
        <taxon>Pseudomonadota</taxon>
        <taxon>Alphaproteobacteria</taxon>
        <taxon>Hyphomicrobiales</taxon>
        <taxon>Methylocystaceae</taxon>
        <taxon>Methylocystis</taxon>
    </lineage>
</organism>
<evidence type="ECO:0000313" key="10">
    <source>
        <dbReference type="Proteomes" id="UP001144323"/>
    </source>
</evidence>
<evidence type="ECO:0000256" key="2">
    <source>
        <dbReference type="ARBA" id="ARBA00022603"/>
    </source>
</evidence>
<dbReference type="GO" id="GO:0003886">
    <property type="term" value="F:DNA (cytosine-5-)-methyltransferase activity"/>
    <property type="evidence" value="ECO:0007669"/>
    <property type="project" value="UniProtKB-EC"/>
</dbReference>